<evidence type="ECO:0000313" key="3">
    <source>
        <dbReference type="Proteomes" id="UP001174909"/>
    </source>
</evidence>
<name>A0AA35S8K4_GEOBA</name>
<gene>
    <name evidence="2" type="ORF">GBAR_LOCUS14036</name>
</gene>
<proteinExistence type="predicted"/>
<reference evidence="2" key="1">
    <citation type="submission" date="2023-03" db="EMBL/GenBank/DDBJ databases">
        <authorList>
            <person name="Steffen K."/>
            <person name="Cardenas P."/>
        </authorList>
    </citation>
    <scope>NUCLEOTIDE SEQUENCE</scope>
</reference>
<evidence type="ECO:0000256" key="1">
    <source>
        <dbReference type="SAM" id="SignalP"/>
    </source>
</evidence>
<keyword evidence="1" id="KW-0732">Signal</keyword>
<comment type="caution">
    <text evidence="2">The sequence shown here is derived from an EMBL/GenBank/DDBJ whole genome shotgun (WGS) entry which is preliminary data.</text>
</comment>
<accession>A0AA35S8K4</accession>
<feature type="chain" id="PRO_5041416254" evidence="1">
    <location>
        <begin position="19"/>
        <end position="88"/>
    </location>
</feature>
<dbReference type="Proteomes" id="UP001174909">
    <property type="component" value="Unassembled WGS sequence"/>
</dbReference>
<dbReference type="AlphaFoldDB" id="A0AA35S8K4"/>
<organism evidence="2 3">
    <name type="scientific">Geodia barretti</name>
    <name type="common">Barrett's horny sponge</name>
    <dbReference type="NCBI Taxonomy" id="519541"/>
    <lineage>
        <taxon>Eukaryota</taxon>
        <taxon>Metazoa</taxon>
        <taxon>Porifera</taxon>
        <taxon>Demospongiae</taxon>
        <taxon>Heteroscleromorpha</taxon>
        <taxon>Tetractinellida</taxon>
        <taxon>Astrophorina</taxon>
        <taxon>Geodiidae</taxon>
        <taxon>Geodia</taxon>
    </lineage>
</organism>
<feature type="signal peptide" evidence="1">
    <location>
        <begin position="1"/>
        <end position="18"/>
    </location>
</feature>
<dbReference type="EMBL" id="CASHTH010002053">
    <property type="protein sequence ID" value="CAI8024106.1"/>
    <property type="molecule type" value="Genomic_DNA"/>
</dbReference>
<evidence type="ECO:0000313" key="2">
    <source>
        <dbReference type="EMBL" id="CAI8024106.1"/>
    </source>
</evidence>
<protein>
    <submittedName>
        <fullName evidence="2">Uncharacterized protein</fullName>
    </submittedName>
</protein>
<sequence length="88" mass="9476">MFLLASVLLCVCVLVVPGTSVTCNIDPSDSCKCSFADGGKTWNIDISKYFTTPLTPSQLRASTRTPTPAITPRVPKTLIPLQSSLQYV</sequence>
<keyword evidence="3" id="KW-1185">Reference proteome</keyword>